<reference evidence="3" key="2">
    <citation type="submission" date="2022-06" db="UniProtKB">
        <authorList>
            <consortium name="EnsemblMetazoa"/>
        </authorList>
    </citation>
    <scope>IDENTIFICATION</scope>
    <source>
        <strain evidence="3">PS312</strain>
    </source>
</reference>
<keyword evidence="4" id="KW-1185">Reference proteome</keyword>
<keyword evidence="2" id="KW-1133">Transmembrane helix</keyword>
<feature type="compositionally biased region" description="Low complexity" evidence="1">
    <location>
        <begin position="229"/>
        <end position="259"/>
    </location>
</feature>
<name>A0A2A6BM09_PRIPA</name>
<evidence type="ECO:0000313" key="3">
    <source>
        <dbReference type="EnsemblMetazoa" id="PPA11071.1"/>
    </source>
</evidence>
<sequence>MFQPLSLFSVSIMWCIAAVTTSLITFLMFKMLDAEIDEWYLEAKEMLMDSRQQQTYSTQNAQPFQNVQQQQQGYSSRRRRRNAEHRYAAPSAQPVFSNPYQQQQPVRQVQQLQQPQQYAQPVPQPFVQVRPLPQSGTGCSSTFQKQSIYQQSTTTRTGCGCTGSGQLLPPRPGPAGPPGPPGAPGFCPTVTVQGAPGAPGAPGDPGPPGPRGPPGTPEIVPYHSQRVSYRYIYGPGIPGKPGRSGAKGAKGASGTPGRPGTQGGPGDEGCPGHPGRQGKDGYKGQYGPRGSNGVPGRCSCPSPNYASIPAPTGQGYGNIGGGPAAPPYSAVQQPQQQLLSTIYNGPSPQFGYGEASPGYEIQPSGYSSPPPPSQHYGPQQNSGSGYGQSNTGSGYGQQSPQPDPYGTGSGSGSSNLGYGSAVQASIVPAPNYGTRSGLDSGSRAPNRYGTDPPPFRPYHEGRRFSFPPRTLGTRTFVSSREDSPMVVLFNGIV</sequence>
<dbReference type="Gene3D" id="1.20.5.320">
    <property type="entry name" value="6-Phosphogluconate Dehydrogenase, domain 3"/>
    <property type="match status" value="1"/>
</dbReference>
<organism evidence="3 4">
    <name type="scientific">Pristionchus pacificus</name>
    <name type="common">Parasitic nematode worm</name>
    <dbReference type="NCBI Taxonomy" id="54126"/>
    <lineage>
        <taxon>Eukaryota</taxon>
        <taxon>Metazoa</taxon>
        <taxon>Ecdysozoa</taxon>
        <taxon>Nematoda</taxon>
        <taxon>Chromadorea</taxon>
        <taxon>Rhabditida</taxon>
        <taxon>Rhabditina</taxon>
        <taxon>Diplogasteromorpha</taxon>
        <taxon>Diplogasteroidea</taxon>
        <taxon>Neodiplogasteridae</taxon>
        <taxon>Pristionchus</taxon>
    </lineage>
</organism>
<proteinExistence type="predicted"/>
<gene>
    <name evidence="3" type="primary">WBGene00100625</name>
</gene>
<protein>
    <submittedName>
        <fullName evidence="3">Collagen</fullName>
    </submittedName>
</protein>
<keyword evidence="2" id="KW-0812">Transmembrane</keyword>
<dbReference type="Proteomes" id="UP000005239">
    <property type="component" value="Unassembled WGS sequence"/>
</dbReference>
<evidence type="ECO:0000313" key="4">
    <source>
        <dbReference type="Proteomes" id="UP000005239"/>
    </source>
</evidence>
<keyword evidence="2" id="KW-0472">Membrane</keyword>
<dbReference type="InterPro" id="IPR008160">
    <property type="entry name" value="Collagen"/>
</dbReference>
<feature type="compositionally biased region" description="Low complexity" evidence="1">
    <location>
        <begin position="59"/>
        <end position="75"/>
    </location>
</feature>
<dbReference type="PANTHER" id="PTHR37456">
    <property type="entry name" value="SI:CH211-266K2.1"/>
    <property type="match status" value="1"/>
</dbReference>
<feature type="compositionally biased region" description="Pro residues" evidence="1">
    <location>
        <begin position="202"/>
        <end position="216"/>
    </location>
</feature>
<dbReference type="PANTHER" id="PTHR37456:SF5">
    <property type="entry name" value="COLLAGEN TYPE XIII ALPHA 1 CHAIN"/>
    <property type="match status" value="1"/>
</dbReference>
<dbReference type="AlphaFoldDB" id="A0A2A6BM09"/>
<feature type="compositionally biased region" description="Gly residues" evidence="1">
    <location>
        <begin position="260"/>
        <end position="269"/>
    </location>
</feature>
<accession>A0A8R1U8J5</accession>
<feature type="compositionally biased region" description="Polar residues" evidence="1">
    <location>
        <begin position="381"/>
        <end position="400"/>
    </location>
</feature>
<dbReference type="InterPro" id="IPR050938">
    <property type="entry name" value="Collagen_Structural_Proteins"/>
</dbReference>
<feature type="compositionally biased region" description="Pro residues" evidence="1">
    <location>
        <begin position="169"/>
        <end position="183"/>
    </location>
</feature>
<feature type="transmembrane region" description="Helical" evidence="2">
    <location>
        <begin position="6"/>
        <end position="29"/>
    </location>
</feature>
<dbReference type="Pfam" id="PF01391">
    <property type="entry name" value="Collagen"/>
    <property type="match status" value="1"/>
</dbReference>
<feature type="region of interest" description="Disordered" evidence="1">
    <location>
        <begin position="154"/>
        <end position="295"/>
    </location>
</feature>
<feature type="region of interest" description="Disordered" evidence="1">
    <location>
        <begin position="341"/>
        <end position="466"/>
    </location>
</feature>
<accession>A0A2A6BM09</accession>
<reference evidence="4" key="1">
    <citation type="journal article" date="2008" name="Nat. Genet.">
        <title>The Pristionchus pacificus genome provides a unique perspective on nematode lifestyle and parasitism.</title>
        <authorList>
            <person name="Dieterich C."/>
            <person name="Clifton S.W."/>
            <person name="Schuster L.N."/>
            <person name="Chinwalla A."/>
            <person name="Delehaunty K."/>
            <person name="Dinkelacker I."/>
            <person name="Fulton L."/>
            <person name="Fulton R."/>
            <person name="Godfrey J."/>
            <person name="Minx P."/>
            <person name="Mitreva M."/>
            <person name="Roeseler W."/>
            <person name="Tian H."/>
            <person name="Witte H."/>
            <person name="Yang S.P."/>
            <person name="Wilson R.K."/>
            <person name="Sommer R.J."/>
        </authorList>
    </citation>
    <scope>NUCLEOTIDE SEQUENCE [LARGE SCALE GENOMIC DNA]</scope>
    <source>
        <strain evidence="4">PS312</strain>
    </source>
</reference>
<feature type="region of interest" description="Disordered" evidence="1">
    <location>
        <begin position="52"/>
        <end position="119"/>
    </location>
</feature>
<dbReference type="EnsemblMetazoa" id="PPA11071.1">
    <property type="protein sequence ID" value="PPA11071.1"/>
    <property type="gene ID" value="WBGene00100625"/>
</dbReference>
<evidence type="ECO:0000256" key="1">
    <source>
        <dbReference type="SAM" id="MobiDB-lite"/>
    </source>
</evidence>
<evidence type="ECO:0000256" key="2">
    <source>
        <dbReference type="SAM" id="Phobius"/>
    </source>
</evidence>
<feature type="compositionally biased region" description="Low complexity" evidence="1">
    <location>
        <begin position="99"/>
        <end position="119"/>
    </location>
</feature>